<dbReference type="Pfam" id="PF24964">
    <property type="entry name" value="DUF7769"/>
    <property type="match status" value="1"/>
</dbReference>
<dbReference type="InterPro" id="IPR036397">
    <property type="entry name" value="RNaseH_sf"/>
</dbReference>
<accession>Q10B06</accession>
<evidence type="ECO:0000256" key="1">
    <source>
        <dbReference type="SAM" id="MobiDB-lite"/>
    </source>
</evidence>
<evidence type="ECO:0000313" key="3">
    <source>
        <dbReference type="EMBL" id="AAR88598.1"/>
    </source>
</evidence>
<dbReference type="Proteomes" id="UP000000763">
    <property type="component" value="Chromosome 3"/>
</dbReference>
<name>Q10B06_ORYSJ</name>
<evidence type="ECO:0000259" key="2">
    <source>
        <dbReference type="Pfam" id="PF24964"/>
    </source>
</evidence>
<proteinExistence type="predicted"/>
<reference evidence="4" key="2">
    <citation type="journal article" date="2008" name="Nucleic Acids Res.">
        <title>The rice annotation project database (RAP-DB): 2008 update.</title>
        <authorList>
            <consortium name="The rice annotation project (RAP)"/>
        </authorList>
    </citation>
    <scope>GENOME REANNOTATION</scope>
    <source>
        <strain evidence="4">cv. Nipponbare</strain>
    </source>
</reference>
<reference evidence="4" key="1">
    <citation type="journal article" date="2005" name="Nature">
        <title>The map-based sequence of the rice genome.</title>
        <authorList>
            <consortium name="International rice genome sequencing project (IRGSP)"/>
            <person name="Matsumoto T."/>
            <person name="Wu J."/>
            <person name="Kanamori H."/>
            <person name="Katayose Y."/>
            <person name="Fujisawa M."/>
            <person name="Namiki N."/>
            <person name="Mizuno H."/>
            <person name="Yamamoto K."/>
            <person name="Antonio B.A."/>
            <person name="Baba T."/>
            <person name="Sakata K."/>
            <person name="Nagamura Y."/>
            <person name="Aoki H."/>
            <person name="Arikawa K."/>
            <person name="Arita K."/>
            <person name="Bito T."/>
            <person name="Chiden Y."/>
            <person name="Fujitsuka N."/>
            <person name="Fukunaka R."/>
            <person name="Hamada M."/>
            <person name="Harada C."/>
            <person name="Hayashi A."/>
            <person name="Hijishita S."/>
            <person name="Honda M."/>
            <person name="Hosokawa S."/>
            <person name="Ichikawa Y."/>
            <person name="Idonuma A."/>
            <person name="Iijima M."/>
            <person name="Ikeda M."/>
            <person name="Ikeno M."/>
            <person name="Ito K."/>
            <person name="Ito S."/>
            <person name="Ito T."/>
            <person name="Ito Y."/>
            <person name="Ito Y."/>
            <person name="Iwabuchi A."/>
            <person name="Kamiya K."/>
            <person name="Karasawa W."/>
            <person name="Kurita K."/>
            <person name="Katagiri S."/>
            <person name="Kikuta A."/>
            <person name="Kobayashi H."/>
            <person name="Kobayashi N."/>
            <person name="Machita K."/>
            <person name="Maehara T."/>
            <person name="Masukawa M."/>
            <person name="Mizubayashi T."/>
            <person name="Mukai Y."/>
            <person name="Nagasaki H."/>
            <person name="Nagata Y."/>
            <person name="Naito S."/>
            <person name="Nakashima M."/>
            <person name="Nakama Y."/>
            <person name="Nakamichi Y."/>
            <person name="Nakamura M."/>
            <person name="Meguro A."/>
            <person name="Negishi M."/>
            <person name="Ohta I."/>
            <person name="Ohta T."/>
            <person name="Okamoto M."/>
            <person name="Ono N."/>
            <person name="Saji S."/>
            <person name="Sakaguchi M."/>
            <person name="Sakai K."/>
            <person name="Shibata M."/>
            <person name="Shimokawa T."/>
            <person name="Song J."/>
            <person name="Takazaki Y."/>
            <person name="Terasawa K."/>
            <person name="Tsugane M."/>
            <person name="Tsuji K."/>
            <person name="Ueda S."/>
            <person name="Waki K."/>
            <person name="Yamagata H."/>
            <person name="Yamamoto M."/>
            <person name="Yamamoto S."/>
            <person name="Yamane H."/>
            <person name="Yoshiki S."/>
            <person name="Yoshihara R."/>
            <person name="Yukawa K."/>
            <person name="Zhong H."/>
            <person name="Yano M."/>
            <person name="Yuan Q."/>
            <person name="Ouyang S."/>
            <person name="Liu J."/>
            <person name="Jones K.M."/>
            <person name="Gansberger K."/>
            <person name="Moffat K."/>
            <person name="Hill J."/>
            <person name="Bera J."/>
            <person name="Fadrosh D."/>
            <person name="Jin S."/>
            <person name="Johri S."/>
            <person name="Kim M."/>
            <person name="Overton L."/>
            <person name="Reardon M."/>
            <person name="Tsitrin T."/>
            <person name="Vuong H."/>
            <person name="Weaver B."/>
            <person name="Ciecko A."/>
            <person name="Tallon L."/>
            <person name="Jackson J."/>
            <person name="Pai G."/>
            <person name="Aken S.V."/>
            <person name="Utterback T."/>
            <person name="Reidmuller S."/>
            <person name="Feldblyum T."/>
            <person name="Hsiao J."/>
            <person name="Zismann V."/>
            <person name="Iobst S."/>
            <person name="de Vazeille A.R."/>
            <person name="Buell C.R."/>
            <person name="Ying K."/>
            <person name="Li Y."/>
            <person name="Lu T."/>
            <person name="Huang Y."/>
            <person name="Zhao Q."/>
            <person name="Feng Q."/>
            <person name="Zhang L."/>
            <person name="Zhu J."/>
            <person name="Weng Q."/>
            <person name="Mu J."/>
            <person name="Lu Y."/>
            <person name="Fan D."/>
            <person name="Liu Y."/>
            <person name="Guan J."/>
            <person name="Zhang Y."/>
            <person name="Yu S."/>
            <person name="Liu X."/>
            <person name="Zhang Y."/>
            <person name="Hong G."/>
            <person name="Han B."/>
            <person name="Choisne N."/>
            <person name="Demange N."/>
            <person name="Orjeda G."/>
            <person name="Samain S."/>
            <person name="Cattolico L."/>
            <person name="Pelletier E."/>
            <person name="Couloux A."/>
            <person name="Segurens B."/>
            <person name="Wincker P."/>
            <person name="D'Hont A."/>
            <person name="Scarpelli C."/>
            <person name="Weissenbach J."/>
            <person name="Salanoubat M."/>
            <person name="Quetier F."/>
            <person name="Yu Y."/>
            <person name="Kim H.R."/>
            <person name="Rambo T."/>
            <person name="Currie J."/>
            <person name="Collura K."/>
            <person name="Luo M."/>
            <person name="Yang T."/>
            <person name="Ammiraju J.S.S."/>
            <person name="Engler F."/>
            <person name="Soderlund C."/>
            <person name="Wing R.A."/>
            <person name="Palmer L.E."/>
            <person name="de la Bastide M."/>
            <person name="Spiegel L."/>
            <person name="Nascimento L."/>
            <person name="Zutavern T."/>
            <person name="O'Shaughnessy A."/>
            <person name="Dike S."/>
            <person name="Dedhia N."/>
            <person name="Preston R."/>
            <person name="Balija V."/>
            <person name="McCombie W.R."/>
            <person name="Chow T."/>
            <person name="Chen H."/>
            <person name="Chung M."/>
            <person name="Chen C."/>
            <person name="Shaw J."/>
            <person name="Wu H."/>
            <person name="Hsiao K."/>
            <person name="Chao Y."/>
            <person name="Chu M."/>
            <person name="Cheng C."/>
            <person name="Hour A."/>
            <person name="Lee P."/>
            <person name="Lin S."/>
            <person name="Lin Y."/>
            <person name="Liou J."/>
            <person name="Liu S."/>
            <person name="Hsing Y."/>
            <person name="Raghuvanshi S."/>
            <person name="Mohanty A."/>
            <person name="Bharti A.K."/>
            <person name="Gaur A."/>
            <person name="Gupta V."/>
            <person name="Kumar D."/>
            <person name="Ravi V."/>
            <person name="Vij S."/>
            <person name="Kapur A."/>
            <person name="Khurana P."/>
            <person name="Khurana P."/>
            <person name="Khurana J.P."/>
            <person name="Tyagi A.K."/>
            <person name="Gaikwad K."/>
            <person name="Singh A."/>
            <person name="Dalal V."/>
            <person name="Srivastava S."/>
            <person name="Dixit A."/>
            <person name="Pal A.K."/>
            <person name="Ghazi I.A."/>
            <person name="Yadav M."/>
            <person name="Pandit A."/>
            <person name="Bhargava A."/>
            <person name="Sureshbabu K."/>
            <person name="Batra K."/>
            <person name="Sharma T.R."/>
            <person name="Mohapatra T."/>
            <person name="Singh N.K."/>
            <person name="Messing J."/>
            <person name="Nelson A.B."/>
            <person name="Fuks G."/>
            <person name="Kavchok S."/>
            <person name="Keizer G."/>
            <person name="Linton E."/>
            <person name="Llaca V."/>
            <person name="Song R."/>
            <person name="Tanyolac B."/>
            <person name="Young S."/>
            <person name="Ho-Il K."/>
            <person name="Hahn J.H."/>
            <person name="Sangsakoo G."/>
            <person name="Vanavichit A."/>
            <person name="de Mattos Luiz.A.T."/>
            <person name="Zimmer P.D."/>
            <person name="Malone G."/>
            <person name="Dellagostin O."/>
            <person name="de Oliveira A.C."/>
            <person name="Bevan M."/>
            <person name="Bancroft I."/>
            <person name="Minx P."/>
            <person name="Cordum H."/>
            <person name="Wilson R."/>
            <person name="Cheng Z."/>
            <person name="Jin W."/>
            <person name="Jiang J."/>
            <person name="Leong S.A."/>
            <person name="Iwama H."/>
            <person name="Gojobori T."/>
            <person name="Itoh T."/>
            <person name="Niimura Y."/>
            <person name="Fujii Y."/>
            <person name="Habara T."/>
            <person name="Sakai H."/>
            <person name="Sato Y."/>
            <person name="Wilson G."/>
            <person name="Kumar K."/>
            <person name="McCouch S."/>
            <person name="Juretic N."/>
            <person name="Hoen D."/>
            <person name="Wright S."/>
            <person name="Bruskiewich R."/>
            <person name="Bureau T."/>
            <person name="Miyao A."/>
            <person name="Hirochika H."/>
            <person name="Nishikawa T."/>
            <person name="Kadowaki K."/>
            <person name="Sugiura M."/>
            <person name="Burr B."/>
            <person name="Sasaki T."/>
        </authorList>
    </citation>
    <scope>NUCLEOTIDE SEQUENCE [LARGE SCALE GENOMIC DNA]</scope>
    <source>
        <strain evidence="4">cv. Nipponbare</strain>
    </source>
</reference>
<gene>
    <name evidence="3" type="ORF">OSJNBa0096I06.20</name>
</gene>
<feature type="compositionally biased region" description="Acidic residues" evidence="1">
    <location>
        <begin position="7"/>
        <end position="16"/>
    </location>
</feature>
<feature type="domain" description="DUF7769" evidence="2">
    <location>
        <begin position="141"/>
        <end position="195"/>
    </location>
</feature>
<feature type="region of interest" description="Disordered" evidence="1">
    <location>
        <begin position="1"/>
        <end position="33"/>
    </location>
</feature>
<dbReference type="InterPro" id="IPR056671">
    <property type="entry name" value="DUF7769"/>
</dbReference>
<dbReference type="PANTHER" id="PTHR47169">
    <property type="entry name" value="OS01G0541250 PROTEIN"/>
    <property type="match status" value="1"/>
</dbReference>
<protein>
    <submittedName>
        <fullName evidence="3">Transposase</fullName>
    </submittedName>
</protein>
<dbReference type="Gene3D" id="3.30.420.10">
    <property type="entry name" value="Ribonuclease H-like superfamily/Ribonuclease H"/>
    <property type="match status" value="1"/>
</dbReference>
<sequence length="565" mass="64664">MALDLNELADEGDEQAVPDLNEPVADEGDEHDVPDLNEPVVAEVEMHVGQEEDQLGGDVQGGANHNHPDGADAMDEILQIYGGHNQHGFPFDVNSDAYEEHLQMQADMQEYDVYAGDVEIVFEQEELDDSDEEDEHPNKNLTNIQRQEIYDALVKKTINGRLRKKATTEVAEMFNIKRGRVQDIWRRAKQCRAQGIPVNVSSRKKTNSGRKKNEIDLSDVANVPLQLRGTLRSFASAAGIPKSTLHRMLKEGLIRRHSNTLKPLLKEENKRSRLQWCISMLDWHTLPNEPKFVDMRNIVHIDEKWFNTTKKTRTFYLVHWEDDPYRPVQNKNSIDKVMFLAAVARPRYNEEGICTFDGKIGLWPFTKKEPAQRTSQNRPRGTLVTKTIKVDRDTVRSFLIAKVLPAIISSWPRDDAHSTIWIQQDNAPAHVPVDDYQFAYAVSQTGFDIRLMHQPPNSPDMNALDLGFFASLQSLTYRRISRNMDELIHNVEQEFQAYDDNKLNRVFLTLQSCLLEVMEADGGNGYRIPHMGKERLERLDILPNTLSCGRELYEKVISALANQVQ</sequence>
<dbReference type="EMBL" id="AC092557">
    <property type="protein sequence ID" value="AAR88598.1"/>
    <property type="molecule type" value="Genomic_DNA"/>
</dbReference>
<dbReference type="GO" id="GO:0003676">
    <property type="term" value="F:nucleic acid binding"/>
    <property type="evidence" value="ECO:0007669"/>
    <property type="project" value="InterPro"/>
</dbReference>
<dbReference type="PANTHER" id="PTHR47169:SF2">
    <property type="entry name" value="OS01G0541250 PROTEIN"/>
    <property type="match status" value="1"/>
</dbReference>
<dbReference type="AlphaFoldDB" id="Q10B06"/>
<organism evidence="3 4">
    <name type="scientific">Oryza sativa subsp. japonica</name>
    <name type="common">Rice</name>
    <dbReference type="NCBI Taxonomy" id="39947"/>
    <lineage>
        <taxon>Eukaryota</taxon>
        <taxon>Viridiplantae</taxon>
        <taxon>Streptophyta</taxon>
        <taxon>Embryophyta</taxon>
        <taxon>Tracheophyta</taxon>
        <taxon>Spermatophyta</taxon>
        <taxon>Magnoliopsida</taxon>
        <taxon>Liliopsida</taxon>
        <taxon>Poales</taxon>
        <taxon>Poaceae</taxon>
        <taxon>BOP clade</taxon>
        <taxon>Oryzoideae</taxon>
        <taxon>Oryzeae</taxon>
        <taxon>Oryzinae</taxon>
        <taxon>Oryza</taxon>
        <taxon>Oryza sativa</taxon>
    </lineage>
</organism>
<evidence type="ECO:0000313" key="4">
    <source>
        <dbReference type="Proteomes" id="UP000000763"/>
    </source>
</evidence>